<keyword evidence="2" id="KW-0489">Methyltransferase</keyword>
<name>A0A192D425_9SPHN</name>
<accession>A0A192D425</accession>
<gene>
    <name evidence="2" type="ORF">A9D12_07240</name>
</gene>
<evidence type="ECO:0000259" key="1">
    <source>
        <dbReference type="Pfam" id="PF08241"/>
    </source>
</evidence>
<dbReference type="CDD" id="cd02440">
    <property type="entry name" value="AdoMet_MTases"/>
    <property type="match status" value="1"/>
</dbReference>
<evidence type="ECO:0000313" key="2">
    <source>
        <dbReference type="EMBL" id="ANK12771.1"/>
    </source>
</evidence>
<keyword evidence="2" id="KW-0808">Transferase</keyword>
<dbReference type="AlphaFoldDB" id="A0A192D425"/>
<feature type="domain" description="Methyltransferase type 11" evidence="1">
    <location>
        <begin position="55"/>
        <end position="150"/>
    </location>
</feature>
<dbReference type="Gene3D" id="3.40.50.150">
    <property type="entry name" value="Vaccinia Virus protein VP39"/>
    <property type="match status" value="1"/>
</dbReference>
<protein>
    <submittedName>
        <fullName evidence="2">SAM-dependent methyltransferase</fullName>
    </submittedName>
</protein>
<organism evidence="2 3">
    <name type="scientific">Erythrobacter neustonensis</name>
    <dbReference type="NCBI Taxonomy" id="1112"/>
    <lineage>
        <taxon>Bacteria</taxon>
        <taxon>Pseudomonadati</taxon>
        <taxon>Pseudomonadota</taxon>
        <taxon>Alphaproteobacteria</taxon>
        <taxon>Sphingomonadales</taxon>
        <taxon>Erythrobacteraceae</taxon>
        <taxon>Erythrobacter/Porphyrobacter group</taxon>
        <taxon>Erythrobacter</taxon>
    </lineage>
</organism>
<dbReference type="PANTHER" id="PTHR43861">
    <property type="entry name" value="TRANS-ACONITATE 2-METHYLTRANSFERASE-RELATED"/>
    <property type="match status" value="1"/>
</dbReference>
<evidence type="ECO:0000313" key="3">
    <source>
        <dbReference type="Proteomes" id="UP000078263"/>
    </source>
</evidence>
<dbReference type="STRING" id="1112.A9D12_07240"/>
<dbReference type="Proteomes" id="UP000078263">
    <property type="component" value="Chromosome"/>
</dbReference>
<reference evidence="2 3" key="1">
    <citation type="submission" date="2016-05" db="EMBL/GenBank/DDBJ databases">
        <title>Compelete Genome Sequence of Bacteriochlorophyll-Synthesizing Bacterium Porphyrobacter neustonensis DSM 9434.</title>
        <authorList>
            <person name="Shi X.-L."/>
            <person name="Wu Y.-H."/>
            <person name="Cheng H."/>
            <person name="Xu L."/>
            <person name="Zhang X.-Q."/>
            <person name="Wang C.-S."/>
            <person name="Xu X.-W."/>
        </authorList>
    </citation>
    <scope>NUCLEOTIDE SEQUENCE [LARGE SCALE GENOMIC DNA]</scope>
    <source>
        <strain evidence="2 3">DSM 9434</strain>
    </source>
</reference>
<dbReference type="Pfam" id="PF08241">
    <property type="entry name" value="Methyltransf_11"/>
    <property type="match status" value="1"/>
</dbReference>
<dbReference type="SUPFAM" id="SSF53335">
    <property type="entry name" value="S-adenosyl-L-methionine-dependent methyltransferases"/>
    <property type="match status" value="1"/>
</dbReference>
<keyword evidence="3" id="KW-1185">Reference proteome</keyword>
<proteinExistence type="predicted"/>
<dbReference type="OrthoDB" id="5449367at2"/>
<dbReference type="GO" id="GO:0008757">
    <property type="term" value="F:S-adenosylmethionine-dependent methyltransferase activity"/>
    <property type="evidence" value="ECO:0007669"/>
    <property type="project" value="InterPro"/>
</dbReference>
<dbReference type="GO" id="GO:0032259">
    <property type="term" value="P:methylation"/>
    <property type="evidence" value="ECO:0007669"/>
    <property type="project" value="UniProtKB-KW"/>
</dbReference>
<dbReference type="InterPro" id="IPR013216">
    <property type="entry name" value="Methyltransf_11"/>
</dbReference>
<sequence>MSQAEFDAYVDEYDAQHAQSVRLSGEDPDFFAEYKAKEAARAMAAAGVAPRRMMDFGAGRGNCVAHLQRAFPDAALTALDVSSRSLSHCEARAIRPLETVCYDGQTLPFADATFDMVFTACVFHHIPEADHIRLLREIRRTLSPQGRFVLFEHNPWNPATRHAVATCPFDANAVLISAPEMRRRFRAAGFTDIALRWTLFFPAMLAPLRPLERMLGWLPLGAQYCLVAR</sequence>
<dbReference type="EMBL" id="CP016033">
    <property type="protein sequence ID" value="ANK12771.1"/>
    <property type="molecule type" value="Genomic_DNA"/>
</dbReference>
<dbReference type="InterPro" id="IPR029063">
    <property type="entry name" value="SAM-dependent_MTases_sf"/>
</dbReference>
<dbReference type="KEGG" id="pns:A9D12_07240"/>
<dbReference type="RefSeq" id="WP_068350681.1">
    <property type="nucleotide sequence ID" value="NZ_CP016033.1"/>
</dbReference>